<dbReference type="EMBL" id="CP010024">
    <property type="protein sequence ID" value="AJZ56207.1"/>
    <property type="molecule type" value="Genomic_DNA"/>
</dbReference>
<dbReference type="Proteomes" id="UP000518681">
    <property type="component" value="Unassembled WGS sequence"/>
</dbReference>
<gene>
    <name evidence="3" type="ORF">GGD69_005900</name>
    <name evidence="2" type="ORF">OI25_8216</name>
</gene>
<evidence type="ECO:0000313" key="4">
    <source>
        <dbReference type="Proteomes" id="UP000032614"/>
    </source>
</evidence>
<keyword evidence="1" id="KW-0732">Signal</keyword>
<evidence type="ECO:0000313" key="3">
    <source>
        <dbReference type="EMBL" id="MBB6205006.1"/>
    </source>
</evidence>
<name>A0AAW3V724_9BURK</name>
<keyword evidence="2" id="KW-0614">Plasmid</keyword>
<dbReference type="AlphaFoldDB" id="A0AAW3V724"/>
<feature type="chain" id="PRO_5043295632" evidence="1">
    <location>
        <begin position="24"/>
        <end position="50"/>
    </location>
</feature>
<dbReference type="Proteomes" id="UP000032614">
    <property type="component" value="Plasmid pBIL"/>
</dbReference>
<organism evidence="3 5">
    <name type="scientific">Paraburkholderia fungorum</name>
    <dbReference type="NCBI Taxonomy" id="134537"/>
    <lineage>
        <taxon>Bacteria</taxon>
        <taxon>Pseudomonadati</taxon>
        <taxon>Pseudomonadota</taxon>
        <taxon>Betaproteobacteria</taxon>
        <taxon>Burkholderiales</taxon>
        <taxon>Burkholderiaceae</taxon>
        <taxon>Paraburkholderia</taxon>
    </lineage>
</organism>
<evidence type="ECO:0000313" key="2">
    <source>
        <dbReference type="EMBL" id="AJZ56207.1"/>
    </source>
</evidence>
<sequence>MIWLQATIPAGLFALAPAVPASAAAIRYAIARVSTHHGQRLASYTTGSVQ</sequence>
<dbReference type="KEGG" id="bfn:OI25_8216"/>
<evidence type="ECO:0000256" key="1">
    <source>
        <dbReference type="SAM" id="SignalP"/>
    </source>
</evidence>
<geneLocation type="plasmid" evidence="2 4">
    <name>pBIL</name>
</geneLocation>
<reference evidence="3 5" key="2">
    <citation type="submission" date="2020-08" db="EMBL/GenBank/DDBJ databases">
        <title>Genomic Encyclopedia of Type Strains, Phase IV (KMG-V): Genome sequencing to study the core and pangenomes of soil and plant-associated prokaryotes.</title>
        <authorList>
            <person name="Whitman W."/>
        </authorList>
    </citation>
    <scope>NUCLEOTIDE SEQUENCE [LARGE SCALE GENOMIC DNA]</scope>
    <source>
        <strain evidence="3 5">SEMIA 4013</strain>
    </source>
</reference>
<feature type="signal peptide" evidence="1">
    <location>
        <begin position="1"/>
        <end position="23"/>
    </location>
</feature>
<evidence type="ECO:0000313" key="5">
    <source>
        <dbReference type="Proteomes" id="UP000518681"/>
    </source>
</evidence>
<reference evidence="2 4" key="1">
    <citation type="journal article" date="2015" name="Genome Announc.">
        <title>Complete genome sequences for 59 burkholderia isolates, both pathogenic and near neighbor.</title>
        <authorList>
            <person name="Johnson S.L."/>
            <person name="Bishop-Lilly K.A."/>
            <person name="Ladner J.T."/>
            <person name="Daligault H.E."/>
            <person name="Davenport K.W."/>
            <person name="Jaissle J."/>
            <person name="Frey K.G."/>
            <person name="Koroleva G.I."/>
            <person name="Bruce D.C."/>
            <person name="Coyne S.R."/>
            <person name="Broomall S.M."/>
            <person name="Li P.E."/>
            <person name="Teshima H."/>
            <person name="Gibbons H.S."/>
            <person name="Palacios G.F."/>
            <person name="Rosenzweig C.N."/>
            <person name="Redden C.L."/>
            <person name="Xu Y."/>
            <person name="Minogue T.D."/>
            <person name="Chain P.S."/>
        </authorList>
    </citation>
    <scope>NUCLEOTIDE SEQUENCE [LARGE SCALE GENOMIC DNA]</scope>
    <source>
        <strain evidence="2 4">ATCC BAA-463</strain>
        <plasmid evidence="2 4">pBIL</plasmid>
    </source>
</reference>
<protein>
    <submittedName>
        <fullName evidence="3">Uncharacterized protein</fullName>
    </submittedName>
</protein>
<proteinExistence type="predicted"/>
<accession>A0AAW3V724</accession>
<dbReference type="EMBL" id="JACIIK010000011">
    <property type="protein sequence ID" value="MBB6205006.1"/>
    <property type="molecule type" value="Genomic_DNA"/>
</dbReference>